<name>A0AAD8J2Z9_9APIA</name>
<dbReference type="PANTHER" id="PTHR47718:SF18">
    <property type="entry name" value="PROTEIN FAR1-RELATED SEQUENCE 5-LIKE"/>
    <property type="match status" value="1"/>
</dbReference>
<dbReference type="AlphaFoldDB" id="A0AAD8J2Z9"/>
<evidence type="ECO:0000259" key="1">
    <source>
        <dbReference type="Pfam" id="PF10551"/>
    </source>
</evidence>
<evidence type="ECO:0000313" key="3">
    <source>
        <dbReference type="Proteomes" id="UP001237642"/>
    </source>
</evidence>
<dbReference type="InterPro" id="IPR018289">
    <property type="entry name" value="MULE_transposase_dom"/>
</dbReference>
<protein>
    <recommendedName>
        <fullName evidence="1">MULE transposase domain-containing protein</fullName>
    </recommendedName>
</protein>
<dbReference type="EMBL" id="JAUIZM010000002">
    <property type="protein sequence ID" value="KAK1395909.1"/>
    <property type="molecule type" value="Genomic_DNA"/>
</dbReference>
<dbReference type="Pfam" id="PF10551">
    <property type="entry name" value="MULE"/>
    <property type="match status" value="1"/>
</dbReference>
<dbReference type="PANTHER" id="PTHR47718">
    <property type="entry name" value="OS01G0519700 PROTEIN"/>
    <property type="match status" value="1"/>
</dbReference>
<reference evidence="2" key="2">
    <citation type="submission" date="2023-05" db="EMBL/GenBank/DDBJ databases">
        <authorList>
            <person name="Schelkunov M.I."/>
        </authorList>
    </citation>
    <scope>NUCLEOTIDE SEQUENCE</scope>
    <source>
        <strain evidence="2">Hsosn_3</strain>
        <tissue evidence="2">Leaf</tissue>
    </source>
</reference>
<reference evidence="2" key="1">
    <citation type="submission" date="2023-02" db="EMBL/GenBank/DDBJ databases">
        <title>Genome of toxic invasive species Heracleum sosnowskyi carries increased number of genes despite the absence of recent whole-genome duplications.</title>
        <authorList>
            <person name="Schelkunov M."/>
            <person name="Shtratnikova V."/>
            <person name="Makarenko M."/>
            <person name="Klepikova A."/>
            <person name="Omelchenko D."/>
            <person name="Novikova G."/>
            <person name="Obukhova E."/>
            <person name="Bogdanov V."/>
            <person name="Penin A."/>
            <person name="Logacheva M."/>
        </authorList>
    </citation>
    <scope>NUCLEOTIDE SEQUENCE</scope>
    <source>
        <strain evidence="2">Hsosn_3</strain>
        <tissue evidence="2">Leaf</tissue>
    </source>
</reference>
<evidence type="ECO:0000313" key="2">
    <source>
        <dbReference type="EMBL" id="KAK1395909.1"/>
    </source>
</evidence>
<organism evidence="2 3">
    <name type="scientific">Heracleum sosnowskyi</name>
    <dbReference type="NCBI Taxonomy" id="360622"/>
    <lineage>
        <taxon>Eukaryota</taxon>
        <taxon>Viridiplantae</taxon>
        <taxon>Streptophyta</taxon>
        <taxon>Embryophyta</taxon>
        <taxon>Tracheophyta</taxon>
        <taxon>Spermatophyta</taxon>
        <taxon>Magnoliopsida</taxon>
        <taxon>eudicotyledons</taxon>
        <taxon>Gunneridae</taxon>
        <taxon>Pentapetalae</taxon>
        <taxon>asterids</taxon>
        <taxon>campanulids</taxon>
        <taxon>Apiales</taxon>
        <taxon>Apiaceae</taxon>
        <taxon>Apioideae</taxon>
        <taxon>apioid superclade</taxon>
        <taxon>Tordylieae</taxon>
        <taxon>Tordyliinae</taxon>
        <taxon>Heracleum</taxon>
    </lineage>
</organism>
<proteinExistence type="predicted"/>
<feature type="domain" description="MULE transposase" evidence="1">
    <location>
        <begin position="60"/>
        <end position="112"/>
    </location>
</feature>
<gene>
    <name evidence="2" type="ORF">POM88_005772</name>
</gene>
<sequence length="399" mass="46387">MIDKFKVIQETSEGFSYGYDVDYAGHLMKLFWADAISQRNFELYGDVVSFDATFDTNNWAFGHLVKAMGRNPVVIVTDQCDAMKVAVPAVFSDLNGLITSKHCLCMWHIMEKFPVKLGNRLCKKTDFMEKMKAYIWSSFIEIDELERWWNESAMDKQRNETTRLDHESKSTVPTTLSKWFIEDDASDLFTRSIFYKVQEERIASCLQIQIKRMSEEIDGVTHMEIRDVRVKDKLFKQISVTKFPRNLVLNRWMKIANSGTSSNLDVVTKDYFKMEQVSLKLTSIWFDFRQAINKAGVQIDRLDHVHNTVKQLNSDLDDHDGHIVDFTKKDHMAAMVGQQPSGEVTILAPNVCKNKVNYFKRLISEREKTVMKSKKRIRKCKTCNALTHMMLELVIRRGN</sequence>
<keyword evidence="3" id="KW-1185">Reference proteome</keyword>
<accession>A0AAD8J2Z9</accession>
<comment type="caution">
    <text evidence="2">The sequence shown here is derived from an EMBL/GenBank/DDBJ whole genome shotgun (WGS) entry which is preliminary data.</text>
</comment>
<dbReference type="Proteomes" id="UP001237642">
    <property type="component" value="Unassembled WGS sequence"/>
</dbReference>